<evidence type="ECO:0000313" key="1">
    <source>
        <dbReference type="EMBL" id="EGL85580.1"/>
    </source>
</evidence>
<protein>
    <submittedName>
        <fullName evidence="1">Uncharacterized protein</fullName>
    </submittedName>
</protein>
<comment type="caution">
    <text evidence="1">The sequence shown here is derived from an EMBL/GenBank/DDBJ whole genome shotgun (WGS) entry which is preliminary data.</text>
</comment>
<evidence type="ECO:0000313" key="2">
    <source>
        <dbReference type="Proteomes" id="UP000003695"/>
    </source>
</evidence>
<dbReference type="Proteomes" id="UP000003695">
    <property type="component" value="Unassembled WGS sequence"/>
</dbReference>
<sequence length="59" mass="6711">MSGVATIKVAALTITLGRFFIPDQMAFPSQRRPFFHFFSSSGLVTSDFFELECSIYIHF</sequence>
<dbReference type="AlphaFoldDB" id="F5VWT5"/>
<accession>F5VWT5</accession>
<name>F5VWT5_STROR</name>
<reference evidence="1 2" key="1">
    <citation type="submission" date="2011-04" db="EMBL/GenBank/DDBJ databases">
        <authorList>
            <person name="Durkin A.S."/>
            <person name="Radune D."/>
            <person name="Hostetler J."/>
            <person name="Torralba M."/>
            <person name="Gillis M."/>
            <person name="Methe B."/>
            <person name="Sutton G."/>
            <person name="Nelson K.E."/>
        </authorList>
    </citation>
    <scope>NUCLEOTIDE SEQUENCE [LARGE SCALE GENOMIC DNA]</scope>
    <source>
        <strain evidence="1 2">SK255</strain>
    </source>
</reference>
<dbReference type="EMBL" id="AFNM01000055">
    <property type="protein sequence ID" value="EGL85580.1"/>
    <property type="molecule type" value="Genomic_DNA"/>
</dbReference>
<gene>
    <name evidence="1" type="ORF">HMPREF9968_1081</name>
</gene>
<organism evidence="1 2">
    <name type="scientific">Streptococcus oralis SK255</name>
    <dbReference type="NCBI Taxonomy" id="1005704"/>
    <lineage>
        <taxon>Bacteria</taxon>
        <taxon>Bacillati</taxon>
        <taxon>Bacillota</taxon>
        <taxon>Bacilli</taxon>
        <taxon>Lactobacillales</taxon>
        <taxon>Streptococcaceae</taxon>
        <taxon>Streptococcus</taxon>
    </lineage>
</organism>
<dbReference type="PATRIC" id="fig|1005704.3.peg.1676"/>
<proteinExistence type="predicted"/>